<accession>A0A0F3MC18</accession>
<reference evidence="2" key="3">
    <citation type="submission" date="2018-03" db="EMBL/GenBank/DDBJ databases">
        <authorList>
            <person name="Keele B.F."/>
        </authorList>
    </citation>
    <scope>NUCLEOTIDE SEQUENCE [LARGE SCALE GENOMIC DNA]</scope>
    <source>
        <strain evidence="2">Gilliam</strain>
    </source>
</reference>
<protein>
    <submittedName>
        <fullName evidence="1">Uncharacterized protein</fullName>
    </submittedName>
</protein>
<evidence type="ECO:0000313" key="3">
    <source>
        <dbReference type="Proteomes" id="UP000033769"/>
    </source>
</evidence>
<dbReference type="PATRIC" id="fig|1359184.3.peg.208"/>
<dbReference type="Proteomes" id="UP000033769">
    <property type="component" value="Unassembled WGS sequence"/>
</dbReference>
<name>A0A0F3MC18_ORITS</name>
<organism evidence="1 3">
    <name type="scientific">Orientia tsutsugamushi str. Gilliam</name>
    <dbReference type="NCBI Taxonomy" id="1359184"/>
    <lineage>
        <taxon>Bacteria</taxon>
        <taxon>Pseudomonadati</taxon>
        <taxon>Pseudomonadota</taxon>
        <taxon>Alphaproteobacteria</taxon>
        <taxon>Rickettsiales</taxon>
        <taxon>Rickettsiaceae</taxon>
        <taxon>Rickettsieae</taxon>
        <taxon>Orientia</taxon>
    </lineage>
</organism>
<keyword evidence="4" id="KW-1185">Reference proteome</keyword>
<evidence type="ECO:0000313" key="2">
    <source>
        <dbReference type="EMBL" id="SPR06399.1"/>
    </source>
</evidence>
<evidence type="ECO:0000313" key="4">
    <source>
        <dbReference type="Proteomes" id="UP000244959"/>
    </source>
</evidence>
<sequence length="73" mass="8090">MSKGKAKTASKNNPTVREVAKGYFYNKQKIKPVKLITSSRSFLAAEYESTGEVVLDLDGQPITWQQAVLSIDN</sequence>
<reference evidence="1 3" key="1">
    <citation type="submission" date="2015-02" db="EMBL/GenBank/DDBJ databases">
        <title>Genome Sequencing of Rickettsiales.</title>
        <authorList>
            <person name="Daugherty S.C."/>
            <person name="Su Q."/>
            <person name="Abolude K."/>
            <person name="Beier-Sexton M."/>
            <person name="Carlyon J.A."/>
            <person name="Carter R."/>
            <person name="Day N.P."/>
            <person name="Dumler S.J."/>
            <person name="Dyachenko V."/>
            <person name="Godinez A."/>
            <person name="Kurtti T.J."/>
            <person name="Lichay M."/>
            <person name="Mullins K.E."/>
            <person name="Ott S."/>
            <person name="Pappas-Brown V."/>
            <person name="Paris D.H."/>
            <person name="Patel P."/>
            <person name="Richards A.L."/>
            <person name="Sadzewicz L."/>
            <person name="Sears K."/>
            <person name="Seidman D."/>
            <person name="Sengamalay N."/>
            <person name="Stenos J."/>
            <person name="Tallon L.J."/>
            <person name="Vincent G."/>
            <person name="Fraser C.M."/>
            <person name="Munderloh U."/>
            <person name="Dunning-Hotopp J.C."/>
        </authorList>
    </citation>
    <scope>NUCLEOTIDE SEQUENCE [LARGE SCALE GENOMIC DNA]</scope>
    <source>
        <strain evidence="1 3">Gilliam</strain>
    </source>
</reference>
<evidence type="ECO:0000313" key="1">
    <source>
        <dbReference type="EMBL" id="KJV53186.1"/>
    </source>
</evidence>
<dbReference type="EMBL" id="LANO01000011">
    <property type="protein sequence ID" value="KJV53186.1"/>
    <property type="molecule type" value="Genomic_DNA"/>
</dbReference>
<dbReference type="EMBL" id="LS398551">
    <property type="protein sequence ID" value="SPR06399.1"/>
    <property type="molecule type" value="Genomic_DNA"/>
</dbReference>
<gene>
    <name evidence="2" type="ORF">GILLIAM_01220</name>
    <name evidence="1" type="ORF">OTSGILL_0962</name>
</gene>
<dbReference type="Proteomes" id="UP000244959">
    <property type="component" value="Chromosome I"/>
</dbReference>
<dbReference type="AlphaFoldDB" id="A0A0F3MC18"/>
<proteinExistence type="predicted"/>
<dbReference type="RefSeq" id="WP_011944324.1">
    <property type="nucleotide sequence ID" value="NZ_LS398551.1"/>
</dbReference>
<reference evidence="4" key="2">
    <citation type="submission" date="2018-03" db="EMBL/GenBank/DDBJ databases">
        <authorList>
            <person name="Batty M. E."/>
            <person name="Batty M E."/>
        </authorList>
    </citation>
    <scope>NUCLEOTIDE SEQUENCE [LARGE SCALE GENOMIC DNA]</scope>
    <source>
        <strain evidence="4">Gilliam</strain>
    </source>
</reference>